<evidence type="ECO:0000256" key="8">
    <source>
        <dbReference type="ARBA" id="ARBA00023008"/>
    </source>
</evidence>
<evidence type="ECO:0000256" key="11">
    <source>
        <dbReference type="ARBA" id="ARBA00023180"/>
    </source>
</evidence>
<dbReference type="CDD" id="cd04216">
    <property type="entry name" value="Phytocyanin"/>
    <property type="match status" value="1"/>
</dbReference>
<protein>
    <recommendedName>
        <fullName evidence="13">Phytocyanin domain-containing protein</fullName>
    </recommendedName>
</protein>
<dbReference type="FunFam" id="2.60.40.420:FF:000067">
    <property type="entry name" value="Cupredoxin superfamily protein"/>
    <property type="match status" value="1"/>
</dbReference>
<comment type="subcellular location">
    <subcellularLocation>
        <location evidence="1">Membrane</location>
        <topology evidence="1">Single-pass type I membrane protein</topology>
    </subcellularLocation>
</comment>
<evidence type="ECO:0000313" key="14">
    <source>
        <dbReference type="EMBL" id="GAA0187197.1"/>
    </source>
</evidence>
<accession>A0AAV3S393</accession>
<evidence type="ECO:0000256" key="5">
    <source>
        <dbReference type="ARBA" id="ARBA00022729"/>
    </source>
</evidence>
<proteinExistence type="predicted"/>
<gene>
    <name evidence="14" type="ORF">LIER_34485</name>
</gene>
<keyword evidence="9" id="KW-0472">Membrane</keyword>
<evidence type="ECO:0000256" key="9">
    <source>
        <dbReference type="ARBA" id="ARBA00023136"/>
    </source>
</evidence>
<dbReference type="GO" id="GO:0009610">
    <property type="term" value="P:response to symbiotic fungus"/>
    <property type="evidence" value="ECO:0007669"/>
    <property type="project" value="UniProtKB-ARBA"/>
</dbReference>
<keyword evidence="7" id="KW-1133">Transmembrane helix</keyword>
<dbReference type="GO" id="GO:0009055">
    <property type="term" value="F:electron transfer activity"/>
    <property type="evidence" value="ECO:0007669"/>
    <property type="project" value="InterPro"/>
</dbReference>
<evidence type="ECO:0000256" key="3">
    <source>
        <dbReference type="ARBA" id="ARBA00022692"/>
    </source>
</evidence>
<evidence type="ECO:0000259" key="13">
    <source>
        <dbReference type="PROSITE" id="PS51485"/>
    </source>
</evidence>
<keyword evidence="3" id="KW-0812">Transmembrane</keyword>
<dbReference type="EMBL" id="BAABME010014463">
    <property type="protein sequence ID" value="GAA0187197.1"/>
    <property type="molecule type" value="Genomic_DNA"/>
</dbReference>
<keyword evidence="5 12" id="KW-0732">Signal</keyword>
<keyword evidence="11" id="KW-0325">Glycoprotein</keyword>
<keyword evidence="10" id="KW-1015">Disulfide bond</keyword>
<dbReference type="InterPro" id="IPR039391">
    <property type="entry name" value="Phytocyanin-like"/>
</dbReference>
<keyword evidence="4" id="KW-0479">Metal-binding</keyword>
<keyword evidence="6" id="KW-0249">Electron transport</keyword>
<dbReference type="PROSITE" id="PS51485">
    <property type="entry name" value="PHYTOCYANIN"/>
    <property type="match status" value="1"/>
</dbReference>
<name>A0AAV3S393_LITER</name>
<evidence type="ECO:0000256" key="1">
    <source>
        <dbReference type="ARBA" id="ARBA00004479"/>
    </source>
</evidence>
<sequence>MDVSNKVVFVIVASVLQLAISNVAAVDHLVGDEKGWSTNIDYRSWAKDKIFRVGDTLVFKYPTGANNVVQVKRDAFKNCMAPPTSQARTSGNDVVELTTPGRKWYISGIGDHCSEGKQKLVIDVFPVSVHPPLMDMAPTPVYPVLPLPLIPGLPFQTGYRLPPSLAPCPPSSSKSPPLWWKFMFPPSVAPAPSTEFPWKFMFPPSEAPAPSIEFPWKFMFPPSEAPAASIESPFQAPIPSLHFPWKFIFPPSQAPIPSLHFPWKFLIPPVHYSSSSPSHQLPLEVDVSSDD</sequence>
<evidence type="ECO:0000256" key="6">
    <source>
        <dbReference type="ARBA" id="ARBA00022982"/>
    </source>
</evidence>
<dbReference type="GO" id="GO:0005886">
    <property type="term" value="C:plasma membrane"/>
    <property type="evidence" value="ECO:0007669"/>
    <property type="project" value="TreeGrafter"/>
</dbReference>
<evidence type="ECO:0000256" key="10">
    <source>
        <dbReference type="ARBA" id="ARBA00023157"/>
    </source>
</evidence>
<reference evidence="14 15" key="1">
    <citation type="submission" date="2024-01" db="EMBL/GenBank/DDBJ databases">
        <title>The complete chloroplast genome sequence of Lithospermum erythrorhizon: insights into the phylogenetic relationship among Boraginaceae species and the maternal lineages of purple gromwells.</title>
        <authorList>
            <person name="Okada T."/>
            <person name="Watanabe K."/>
        </authorList>
    </citation>
    <scope>NUCLEOTIDE SEQUENCE [LARGE SCALE GENOMIC DNA]</scope>
</reference>
<keyword evidence="8" id="KW-0186">Copper</keyword>
<feature type="signal peptide" evidence="12">
    <location>
        <begin position="1"/>
        <end position="25"/>
    </location>
</feature>
<evidence type="ECO:0000256" key="4">
    <source>
        <dbReference type="ARBA" id="ARBA00022723"/>
    </source>
</evidence>
<dbReference type="Pfam" id="PF02298">
    <property type="entry name" value="Cu_bind_like"/>
    <property type="match status" value="1"/>
</dbReference>
<evidence type="ECO:0000256" key="12">
    <source>
        <dbReference type="SAM" id="SignalP"/>
    </source>
</evidence>
<dbReference type="InterPro" id="IPR003245">
    <property type="entry name" value="Phytocyanin_dom"/>
</dbReference>
<feature type="domain" description="Phytocyanin" evidence="13">
    <location>
        <begin position="26"/>
        <end position="126"/>
    </location>
</feature>
<evidence type="ECO:0000313" key="15">
    <source>
        <dbReference type="Proteomes" id="UP001454036"/>
    </source>
</evidence>
<organism evidence="14 15">
    <name type="scientific">Lithospermum erythrorhizon</name>
    <name type="common">Purple gromwell</name>
    <name type="synonym">Lithospermum officinale var. erythrorhizon</name>
    <dbReference type="NCBI Taxonomy" id="34254"/>
    <lineage>
        <taxon>Eukaryota</taxon>
        <taxon>Viridiplantae</taxon>
        <taxon>Streptophyta</taxon>
        <taxon>Embryophyta</taxon>
        <taxon>Tracheophyta</taxon>
        <taxon>Spermatophyta</taxon>
        <taxon>Magnoliopsida</taxon>
        <taxon>eudicotyledons</taxon>
        <taxon>Gunneridae</taxon>
        <taxon>Pentapetalae</taxon>
        <taxon>asterids</taxon>
        <taxon>lamiids</taxon>
        <taxon>Boraginales</taxon>
        <taxon>Boraginaceae</taxon>
        <taxon>Boraginoideae</taxon>
        <taxon>Lithospermeae</taxon>
        <taxon>Lithospermum</taxon>
    </lineage>
</organism>
<dbReference type="SUPFAM" id="SSF49503">
    <property type="entry name" value="Cupredoxins"/>
    <property type="match status" value="1"/>
</dbReference>
<feature type="chain" id="PRO_5043483875" description="Phytocyanin domain-containing protein" evidence="12">
    <location>
        <begin position="26"/>
        <end position="291"/>
    </location>
</feature>
<dbReference type="AlphaFoldDB" id="A0AAV3S393"/>
<evidence type="ECO:0000256" key="7">
    <source>
        <dbReference type="ARBA" id="ARBA00022989"/>
    </source>
</evidence>
<dbReference type="Proteomes" id="UP001454036">
    <property type="component" value="Unassembled WGS sequence"/>
</dbReference>
<dbReference type="InterPro" id="IPR008972">
    <property type="entry name" value="Cupredoxin"/>
</dbReference>
<keyword evidence="15" id="KW-1185">Reference proteome</keyword>
<dbReference type="Gene3D" id="2.60.40.420">
    <property type="entry name" value="Cupredoxins - blue copper proteins"/>
    <property type="match status" value="1"/>
</dbReference>
<dbReference type="PANTHER" id="PTHR33021:SF408">
    <property type="entry name" value="PHYTOCYANIN DOMAIN-CONTAINING PROTEIN"/>
    <property type="match status" value="1"/>
</dbReference>
<comment type="caution">
    <text evidence="14">The sequence shown here is derived from an EMBL/GenBank/DDBJ whole genome shotgun (WGS) entry which is preliminary data.</text>
</comment>
<dbReference type="GO" id="GO:0046872">
    <property type="term" value="F:metal ion binding"/>
    <property type="evidence" value="ECO:0007669"/>
    <property type="project" value="UniProtKB-KW"/>
</dbReference>
<keyword evidence="2" id="KW-0813">Transport</keyword>
<dbReference type="PANTHER" id="PTHR33021">
    <property type="entry name" value="BLUE COPPER PROTEIN"/>
    <property type="match status" value="1"/>
</dbReference>
<evidence type="ECO:0000256" key="2">
    <source>
        <dbReference type="ARBA" id="ARBA00022448"/>
    </source>
</evidence>